<dbReference type="OMA" id="KYRQHTE"/>
<protein>
    <submittedName>
        <fullName evidence="4">FGFR1 oncogene partner 2-like protein</fullName>
    </submittedName>
</protein>
<dbReference type="Proteomes" id="UP000027135">
    <property type="component" value="Unassembled WGS sequence"/>
</dbReference>
<feature type="coiled-coil region" evidence="3">
    <location>
        <begin position="69"/>
        <end position="103"/>
    </location>
</feature>
<dbReference type="eggNOG" id="ENOG502QSAD">
    <property type="taxonomic scope" value="Eukaryota"/>
</dbReference>
<dbReference type="Pfam" id="PF05769">
    <property type="entry name" value="SIKE"/>
    <property type="match status" value="1"/>
</dbReference>
<dbReference type="AlphaFoldDB" id="A0A067RB74"/>
<dbReference type="FunCoup" id="A0A067RB74">
    <property type="interactions" value="437"/>
</dbReference>
<keyword evidence="5" id="KW-1185">Reference proteome</keyword>
<dbReference type="PANTHER" id="PTHR12186:SF2">
    <property type="entry name" value="FGFR1 ONCOGENE PARTNER 2 HOMOLOG"/>
    <property type="match status" value="1"/>
</dbReference>
<gene>
    <name evidence="4" type="ORF">L798_09027</name>
</gene>
<dbReference type="InParanoid" id="A0A067RB74"/>
<dbReference type="EMBL" id="KK852761">
    <property type="protein sequence ID" value="KDR17017.1"/>
    <property type="molecule type" value="Genomic_DNA"/>
</dbReference>
<evidence type="ECO:0000256" key="3">
    <source>
        <dbReference type="SAM" id="Coils"/>
    </source>
</evidence>
<evidence type="ECO:0000256" key="2">
    <source>
        <dbReference type="ARBA" id="ARBA00023054"/>
    </source>
</evidence>
<comment type="similarity">
    <text evidence="1">Belongs to the SIKE family.</text>
</comment>
<evidence type="ECO:0000256" key="1">
    <source>
        <dbReference type="ARBA" id="ARBA00005537"/>
    </source>
</evidence>
<dbReference type="InterPro" id="IPR008555">
    <property type="entry name" value="SIKE"/>
</dbReference>
<evidence type="ECO:0000313" key="4">
    <source>
        <dbReference type="EMBL" id="KDR17017.1"/>
    </source>
</evidence>
<sequence>MSLTIQQIILDAKRLANRLKEHDSAADALLSQTQSVYKQIDAMKQYQEEVGELNETARQRPHTVLVAGIQQENRHLRELQQENRELRAALEEHQNALELIMSKYRQQVTKLVSSSKQDMTSIHANNNYSKTHHLENLKFYNVIFLYLLSLSKTEHKGGGFIQGRKEYHSLICEQSDKICEMAAVMEQAAETDDKIAFSEQELISKLTTENKGLRELLEISSKFGSLRSSLLKIGAEDKGSQTEVIQDIS</sequence>
<organism evidence="4 5">
    <name type="scientific">Zootermopsis nevadensis</name>
    <name type="common">Dampwood termite</name>
    <dbReference type="NCBI Taxonomy" id="136037"/>
    <lineage>
        <taxon>Eukaryota</taxon>
        <taxon>Metazoa</taxon>
        <taxon>Ecdysozoa</taxon>
        <taxon>Arthropoda</taxon>
        <taxon>Hexapoda</taxon>
        <taxon>Insecta</taxon>
        <taxon>Pterygota</taxon>
        <taxon>Neoptera</taxon>
        <taxon>Polyneoptera</taxon>
        <taxon>Dictyoptera</taxon>
        <taxon>Blattodea</taxon>
        <taxon>Blattoidea</taxon>
        <taxon>Termitoidae</taxon>
        <taxon>Termopsidae</taxon>
        <taxon>Zootermopsis</taxon>
    </lineage>
</organism>
<name>A0A067RB74_ZOONE</name>
<accession>A0A067RB74</accession>
<proteinExistence type="inferred from homology"/>
<dbReference type="STRING" id="136037.A0A067RB74"/>
<evidence type="ECO:0000313" key="5">
    <source>
        <dbReference type="Proteomes" id="UP000027135"/>
    </source>
</evidence>
<dbReference type="PANTHER" id="PTHR12186">
    <property type="entry name" value="SIKE FAMILY MEMBER"/>
    <property type="match status" value="1"/>
</dbReference>
<keyword evidence="2 3" id="KW-0175">Coiled coil</keyword>
<reference evidence="4 5" key="1">
    <citation type="journal article" date="2014" name="Nat. Commun.">
        <title>Molecular traces of alternative social organization in a termite genome.</title>
        <authorList>
            <person name="Terrapon N."/>
            <person name="Li C."/>
            <person name="Robertson H.M."/>
            <person name="Ji L."/>
            <person name="Meng X."/>
            <person name="Booth W."/>
            <person name="Chen Z."/>
            <person name="Childers C.P."/>
            <person name="Glastad K.M."/>
            <person name="Gokhale K."/>
            <person name="Gowin J."/>
            <person name="Gronenberg W."/>
            <person name="Hermansen R.A."/>
            <person name="Hu H."/>
            <person name="Hunt B.G."/>
            <person name="Huylmans A.K."/>
            <person name="Khalil S.M."/>
            <person name="Mitchell R.D."/>
            <person name="Munoz-Torres M.C."/>
            <person name="Mustard J.A."/>
            <person name="Pan H."/>
            <person name="Reese J.T."/>
            <person name="Scharf M.E."/>
            <person name="Sun F."/>
            <person name="Vogel H."/>
            <person name="Xiao J."/>
            <person name="Yang W."/>
            <person name="Yang Z."/>
            <person name="Yang Z."/>
            <person name="Zhou J."/>
            <person name="Zhu J."/>
            <person name="Brent C.S."/>
            <person name="Elsik C.G."/>
            <person name="Goodisman M.A."/>
            <person name="Liberles D.A."/>
            <person name="Roe R.M."/>
            <person name="Vargo E.L."/>
            <person name="Vilcinskas A."/>
            <person name="Wang J."/>
            <person name="Bornberg-Bauer E."/>
            <person name="Korb J."/>
            <person name="Zhang G."/>
            <person name="Liebig J."/>
        </authorList>
    </citation>
    <scope>NUCLEOTIDE SEQUENCE [LARGE SCALE GENOMIC DNA]</scope>
    <source>
        <tissue evidence="4">Whole organism</tissue>
    </source>
</reference>